<dbReference type="Proteomes" id="UP000838672">
    <property type="component" value="Unassembled WGS sequence"/>
</dbReference>
<organism evidence="2 3">
    <name type="scientific">Vibrio stylophorae</name>
    <dbReference type="NCBI Taxonomy" id="659351"/>
    <lineage>
        <taxon>Bacteria</taxon>
        <taxon>Pseudomonadati</taxon>
        <taxon>Pseudomonadota</taxon>
        <taxon>Gammaproteobacteria</taxon>
        <taxon>Vibrionales</taxon>
        <taxon>Vibrionaceae</taxon>
        <taxon>Vibrio</taxon>
    </lineage>
</organism>
<feature type="signal peptide" evidence="1">
    <location>
        <begin position="1"/>
        <end position="17"/>
    </location>
</feature>
<dbReference type="EMBL" id="CAKLDI010000002">
    <property type="protein sequence ID" value="CAH0535328.1"/>
    <property type="molecule type" value="Genomic_DNA"/>
</dbReference>
<reference evidence="2" key="1">
    <citation type="submission" date="2021-11" db="EMBL/GenBank/DDBJ databases">
        <authorList>
            <person name="Rodrigo-Torres L."/>
            <person name="Arahal R. D."/>
            <person name="Lucena T."/>
        </authorList>
    </citation>
    <scope>NUCLEOTIDE SEQUENCE</scope>
    <source>
        <strain evidence="2">CECT 7929</strain>
    </source>
</reference>
<evidence type="ECO:0000313" key="2">
    <source>
        <dbReference type="EMBL" id="CAH0535328.1"/>
    </source>
</evidence>
<sequence length="142" mass="15819">MRKFIMLLLLFSCCIFAKEKPEAHIIGDTYLGIIGSSITLEFNQAICTLSSSGNESTQEFKINFSCGDMKQSIWHNDLSTVDVDEPRFELLWAGDMDGDGKLDLKMDTSPKYSCTQQTTYLSSLALDGLLVGVSEQSQLKCR</sequence>
<gene>
    <name evidence="2" type="ORF">VST7929_02929</name>
</gene>
<proteinExistence type="predicted"/>
<comment type="caution">
    <text evidence="2">The sequence shown here is derived from an EMBL/GenBank/DDBJ whole genome shotgun (WGS) entry which is preliminary data.</text>
</comment>
<keyword evidence="1" id="KW-0732">Signal</keyword>
<name>A0ABM8ZXA0_9VIBR</name>
<keyword evidence="3" id="KW-1185">Reference proteome</keyword>
<evidence type="ECO:0000313" key="3">
    <source>
        <dbReference type="Proteomes" id="UP000838672"/>
    </source>
</evidence>
<evidence type="ECO:0000256" key="1">
    <source>
        <dbReference type="SAM" id="SignalP"/>
    </source>
</evidence>
<feature type="chain" id="PRO_5046925925" evidence="1">
    <location>
        <begin position="18"/>
        <end position="142"/>
    </location>
</feature>
<accession>A0ABM8ZXA0</accession>
<protein>
    <submittedName>
        <fullName evidence="2">Uncharacterized protein</fullName>
    </submittedName>
</protein>